<reference evidence="1" key="1">
    <citation type="submission" date="2022-10" db="EMBL/GenBank/DDBJ databases">
        <title>Sifting through the core-genome to identify putative cross-protective antigens against Riemerella anatipestifer.</title>
        <authorList>
            <person name="Zheng X."/>
            <person name="Zhang W."/>
        </authorList>
    </citation>
    <scope>NUCLEOTIDE SEQUENCE</scope>
    <source>
        <strain evidence="1">ZWRA178</strain>
    </source>
</reference>
<dbReference type="RefSeq" id="WP_064970220.1">
    <property type="nucleotide sequence ID" value="NZ_CP029760.1"/>
</dbReference>
<proteinExistence type="predicted"/>
<dbReference type="EMBL" id="JAOZYT010000019">
    <property type="protein sequence ID" value="MCW0523550.1"/>
    <property type="molecule type" value="Genomic_DNA"/>
</dbReference>
<evidence type="ECO:0000313" key="2">
    <source>
        <dbReference type="Proteomes" id="UP001207440"/>
    </source>
</evidence>
<accession>A0AAP3AKU7</accession>
<dbReference type="AlphaFoldDB" id="A0AAP3AKU7"/>
<organism evidence="1 2">
    <name type="scientific">Riemerella anatipestifer</name>
    <name type="common">Moraxella anatipestifer</name>
    <dbReference type="NCBI Taxonomy" id="34085"/>
    <lineage>
        <taxon>Bacteria</taxon>
        <taxon>Pseudomonadati</taxon>
        <taxon>Bacteroidota</taxon>
        <taxon>Flavobacteriia</taxon>
        <taxon>Flavobacteriales</taxon>
        <taxon>Weeksellaceae</taxon>
        <taxon>Riemerella</taxon>
    </lineage>
</organism>
<dbReference type="Proteomes" id="UP001207440">
    <property type="component" value="Unassembled WGS sequence"/>
</dbReference>
<name>A0AAP3AKU7_RIEAN</name>
<gene>
    <name evidence="1" type="ORF">OKE68_04365</name>
</gene>
<evidence type="ECO:0000313" key="1">
    <source>
        <dbReference type="EMBL" id="MCW0523550.1"/>
    </source>
</evidence>
<sequence>MTLEEYYKAKDKLKAPNGLDSFDRAKWYTKEIKGLQKELSPEDLDIVLTREQHWEDKVASSHN</sequence>
<protein>
    <submittedName>
        <fullName evidence="1">Uncharacterized protein</fullName>
    </submittedName>
</protein>
<comment type="caution">
    <text evidence="1">The sequence shown here is derived from an EMBL/GenBank/DDBJ whole genome shotgun (WGS) entry which is preliminary data.</text>
</comment>